<keyword evidence="1" id="KW-0175">Coiled coil</keyword>
<protein>
    <recommendedName>
        <fullName evidence="7">DUF547 domain-containing protein</fullName>
    </recommendedName>
</protein>
<dbReference type="InterPro" id="IPR025757">
    <property type="entry name" value="MIP1_Leuzipper"/>
</dbReference>
<feature type="compositionally biased region" description="Low complexity" evidence="2">
    <location>
        <begin position="263"/>
        <end position="278"/>
    </location>
</feature>
<accession>A0A0E0P476</accession>
<evidence type="ECO:0000313" key="5">
    <source>
        <dbReference type="EnsemblPlants" id="ORUFI03G43570.1"/>
    </source>
</evidence>
<feature type="region of interest" description="Disordered" evidence="2">
    <location>
        <begin position="1"/>
        <end position="49"/>
    </location>
</feature>
<evidence type="ECO:0008006" key="7">
    <source>
        <dbReference type="Google" id="ProtNLM"/>
    </source>
</evidence>
<feature type="compositionally biased region" description="Polar residues" evidence="2">
    <location>
        <begin position="767"/>
        <end position="776"/>
    </location>
</feature>
<feature type="coiled-coil region" evidence="1">
    <location>
        <begin position="110"/>
        <end position="144"/>
    </location>
</feature>
<dbReference type="Pfam" id="PF04784">
    <property type="entry name" value="DUF547"/>
    <property type="match status" value="1"/>
</dbReference>
<evidence type="ECO:0000256" key="1">
    <source>
        <dbReference type="SAM" id="Coils"/>
    </source>
</evidence>
<feature type="domain" description="Ternary complex factor MIP1 leucine-zipper" evidence="4">
    <location>
        <begin position="51"/>
        <end position="136"/>
    </location>
</feature>
<evidence type="ECO:0000256" key="2">
    <source>
        <dbReference type="SAM" id="MobiDB-lite"/>
    </source>
</evidence>
<feature type="region of interest" description="Disordered" evidence="2">
    <location>
        <begin position="512"/>
        <end position="551"/>
    </location>
</feature>
<dbReference type="InterPro" id="IPR006869">
    <property type="entry name" value="DUF547"/>
</dbReference>
<keyword evidence="6" id="KW-1185">Reference proteome</keyword>
<dbReference type="OMA" id="AHYFNPF"/>
<reference evidence="6" key="1">
    <citation type="submission" date="2013-06" db="EMBL/GenBank/DDBJ databases">
        <authorList>
            <person name="Zhao Q."/>
        </authorList>
    </citation>
    <scope>NUCLEOTIDE SEQUENCE</scope>
    <source>
        <strain evidence="6">cv. W1943</strain>
    </source>
</reference>
<feature type="coiled-coil region" evidence="1">
    <location>
        <begin position="49"/>
        <end position="80"/>
    </location>
</feature>
<feature type="region of interest" description="Disordered" evidence="2">
    <location>
        <begin position="195"/>
        <end position="229"/>
    </location>
</feature>
<name>A0A0E0P476_ORYRU</name>
<feature type="compositionally biased region" description="Low complexity" evidence="2">
    <location>
        <begin position="523"/>
        <end position="551"/>
    </location>
</feature>
<feature type="region of interest" description="Disordered" evidence="2">
    <location>
        <begin position="755"/>
        <end position="802"/>
    </location>
</feature>
<dbReference type="Gramene" id="ORUFI03G43570.1">
    <property type="protein sequence ID" value="ORUFI03G43570.1"/>
    <property type="gene ID" value="ORUFI03G43570"/>
</dbReference>
<evidence type="ECO:0000313" key="6">
    <source>
        <dbReference type="Proteomes" id="UP000008022"/>
    </source>
</evidence>
<evidence type="ECO:0000259" key="3">
    <source>
        <dbReference type="Pfam" id="PF04784"/>
    </source>
</evidence>
<feature type="compositionally biased region" description="Low complexity" evidence="2">
    <location>
        <begin position="208"/>
        <end position="219"/>
    </location>
</feature>
<dbReference type="Pfam" id="PF14389">
    <property type="entry name" value="Lzipper-MIP1"/>
    <property type="match status" value="1"/>
</dbReference>
<dbReference type="Proteomes" id="UP000008022">
    <property type="component" value="Unassembled WGS sequence"/>
</dbReference>
<dbReference type="HOGENOM" id="CLU_351045_0_0_1"/>
<evidence type="ECO:0000259" key="4">
    <source>
        <dbReference type="Pfam" id="PF14389"/>
    </source>
</evidence>
<dbReference type="AlphaFoldDB" id="A0A0E0P476"/>
<reference evidence="5" key="2">
    <citation type="submission" date="2015-06" db="UniProtKB">
        <authorList>
            <consortium name="EnsemblPlants"/>
        </authorList>
    </citation>
    <scope>IDENTIFICATION</scope>
</reference>
<feature type="region of interest" description="Disordered" evidence="2">
    <location>
        <begin position="259"/>
        <end position="294"/>
    </location>
</feature>
<feature type="domain" description="DUF547" evidence="3">
    <location>
        <begin position="371"/>
        <end position="501"/>
    </location>
</feature>
<dbReference type="eggNOG" id="KOG2845">
    <property type="taxonomic scope" value="Eukaryota"/>
</dbReference>
<sequence>MEEYVTAGSTTPPPHLHQLLSGTGAAPPPSSHDDAHPHPHPQSRRTVPARRLRQRLEQEVSELKKQLRNEEAVHDILNRALQHSNTTKSSSSLSSPSVLHNIPAFIPHKAKELLAELVLVEEEIARLETQIRSMKKAAATTTTQNAINLTHDDTVNANVNSGGSAAGDHANIKSMFFISQAINGLDTSRHHHPLMTIVSNKPPTPSPKLNSLDDTSSSSNKKKKMVQQPNKLSERIVKCLICIFIRLLRSSRVADLQLQQQDNNNNNASSRSSSSSPSLTRQHQGGGGGGSFRIDTSLVMNKQQQQQDCRSGQQDHYGIFAIPDSIVRDIGPYKNLVSFTSSAFDLRGFSTSPLLTKLRGMLEALQHVDLRFLTHHQKLAFWLNIYNTCIMHGILHNGLPSNPEKLLALKNKATLNVSGQKLNALVIENFILRQPSSVKEEFWKCEVDVEEQQVRSRYGLNSSEPNILFALCCGNRSSPALRIYKADRVMMDLEKAKLEYLQASLVGGFGSTRLPRSPRRTPSRPWRSSTGRFTPSTESPTSPSRTTTLSPASSVRLEALTDFCWLCENPQKLVVPFDMRGYQGVYNLERRIYEGAVRGLSPVQGPLPVNFPLPDPTNPLSLNPGSLQLHSSRSAALDKSPSVTAAIAGARAAATQYSRNNTAITSTPTEETRQRFSRENHADNTSGPSIVHDRSPVLQNQNLPSLALTNPPYLKNQTMPSFVQNNLPNLQNHNLSYLPHQNLSADVSNRRVSLLQNQSPSSLLHSGQSYLQNQNAEPRRSPRLQNEPPSRVSAHYFNPFMD</sequence>
<dbReference type="EnsemblPlants" id="ORUFI03G43570.1">
    <property type="protein sequence ID" value="ORUFI03G43570.1"/>
    <property type="gene ID" value="ORUFI03G43570"/>
</dbReference>
<dbReference type="PANTHER" id="PTHR46248:SF6">
    <property type="entry name" value="OS03G0859900 PROTEIN"/>
    <property type="match status" value="1"/>
</dbReference>
<dbReference type="STRING" id="4529.A0A0E0P476"/>
<proteinExistence type="predicted"/>
<feature type="region of interest" description="Disordered" evidence="2">
    <location>
        <begin position="662"/>
        <end position="696"/>
    </location>
</feature>
<feature type="compositionally biased region" description="Low complexity" evidence="2">
    <location>
        <begin position="755"/>
        <end position="766"/>
    </location>
</feature>
<feature type="compositionally biased region" description="Basic residues" evidence="2">
    <location>
        <begin position="38"/>
        <end position="49"/>
    </location>
</feature>
<organism evidence="5 6">
    <name type="scientific">Oryza rufipogon</name>
    <name type="common">Brownbeard rice</name>
    <name type="synonym">Asian wild rice</name>
    <dbReference type="NCBI Taxonomy" id="4529"/>
    <lineage>
        <taxon>Eukaryota</taxon>
        <taxon>Viridiplantae</taxon>
        <taxon>Streptophyta</taxon>
        <taxon>Embryophyta</taxon>
        <taxon>Tracheophyta</taxon>
        <taxon>Spermatophyta</taxon>
        <taxon>Magnoliopsida</taxon>
        <taxon>Liliopsida</taxon>
        <taxon>Poales</taxon>
        <taxon>Poaceae</taxon>
        <taxon>BOP clade</taxon>
        <taxon>Oryzoideae</taxon>
        <taxon>Oryzeae</taxon>
        <taxon>Oryzinae</taxon>
        <taxon>Oryza</taxon>
    </lineage>
</organism>
<dbReference type="PANTHER" id="PTHR46248">
    <property type="entry name" value="EXPRESSED PROTEIN"/>
    <property type="match status" value="1"/>
</dbReference>
<feature type="compositionally biased region" description="Basic and acidic residues" evidence="2">
    <location>
        <begin position="670"/>
        <end position="682"/>
    </location>
</feature>